<dbReference type="EMBL" id="BAAAMY010000001">
    <property type="protein sequence ID" value="GAA1908143.1"/>
    <property type="molecule type" value="Genomic_DNA"/>
</dbReference>
<comment type="caution">
    <text evidence="2">The sequence shown here is derived from an EMBL/GenBank/DDBJ whole genome shotgun (WGS) entry which is preliminary data.</text>
</comment>
<gene>
    <name evidence="2" type="ORF">GCM10009737_06370</name>
</gene>
<accession>A0ABN2NZX3</accession>
<keyword evidence="3" id="KW-1185">Reference proteome</keyword>
<organism evidence="2 3">
    <name type="scientific">Nocardioides lentus</name>
    <dbReference type="NCBI Taxonomy" id="338077"/>
    <lineage>
        <taxon>Bacteria</taxon>
        <taxon>Bacillati</taxon>
        <taxon>Actinomycetota</taxon>
        <taxon>Actinomycetes</taxon>
        <taxon>Propionibacteriales</taxon>
        <taxon>Nocardioidaceae</taxon>
        <taxon>Nocardioides</taxon>
    </lineage>
</organism>
<feature type="region of interest" description="Disordered" evidence="1">
    <location>
        <begin position="312"/>
        <end position="336"/>
    </location>
</feature>
<dbReference type="Proteomes" id="UP001501612">
    <property type="component" value="Unassembled WGS sequence"/>
</dbReference>
<evidence type="ECO:0000256" key="1">
    <source>
        <dbReference type="SAM" id="MobiDB-lite"/>
    </source>
</evidence>
<evidence type="ECO:0000313" key="3">
    <source>
        <dbReference type="Proteomes" id="UP001501612"/>
    </source>
</evidence>
<dbReference type="RefSeq" id="WP_344003593.1">
    <property type="nucleotide sequence ID" value="NZ_BAAAMY010000001.1"/>
</dbReference>
<evidence type="ECO:0000313" key="2">
    <source>
        <dbReference type="EMBL" id="GAA1908143.1"/>
    </source>
</evidence>
<sequence>MARRTAHLCIGLPGALGARTTADLLAGHADTLAVAGHHLPASPETTRRAAWEITRDREALAGAGLTRRDVEGTWEGIWRDAYRARPRDVVLAEDGFAGATPEQAALALDALAGFRTHLVVVAADPADLLARAWTDAVVQGRSMPVLRFRDRMQDAGPGHEAARRWWAVQHLEEILERWTVHVPDHWVHVVVVSGDEQDRAAQAGRALGTMLGTRPLVAAPETAPRPVAARALPSTVHSAVRDEARRWADLLRASSYDVHGDPDDLVPPLAAGPAGAEVPAELSLDDRLRLTGGALADALAQLEGLRRENARLQDRVPHQPTRARRGRFAFAGRSSR</sequence>
<proteinExistence type="predicted"/>
<protein>
    <recommendedName>
        <fullName evidence="4">Sulfotransferase family protein</fullName>
    </recommendedName>
</protein>
<reference evidence="2 3" key="1">
    <citation type="journal article" date="2019" name="Int. J. Syst. Evol. Microbiol.">
        <title>The Global Catalogue of Microorganisms (GCM) 10K type strain sequencing project: providing services to taxonomists for standard genome sequencing and annotation.</title>
        <authorList>
            <consortium name="The Broad Institute Genomics Platform"/>
            <consortium name="The Broad Institute Genome Sequencing Center for Infectious Disease"/>
            <person name="Wu L."/>
            <person name="Ma J."/>
        </authorList>
    </citation>
    <scope>NUCLEOTIDE SEQUENCE [LARGE SCALE GENOMIC DNA]</scope>
    <source>
        <strain evidence="2 3">JCM 14046</strain>
    </source>
</reference>
<evidence type="ECO:0008006" key="4">
    <source>
        <dbReference type="Google" id="ProtNLM"/>
    </source>
</evidence>
<name>A0ABN2NZX3_9ACTN</name>